<sequence length="789" mass="87286">MGHTSRSNRLDPLRTVKAALARALQTLGDLDDPQRPHPPPCNCAKALRELRESILEAIRNAQQILNSPDDTSVSEGRVPHNTSTSPQLSSTSPQLSSTSPSSSPATPRSTSASAAARPESIRKRRSKTAPAYRESNVAAKRRRKHHYVGSQAEATEEDILSNDTPASDAAIACDPGDNLQHAPVATDNLPVDEPSTSDSLRQQNHPSIATSSGLLSQSPDTTGSPTIAWEADANGVAVLKPSASQLKQFDTLLAYACTSTDAHVRSKGVFKISLPPEHLTCRHIPAQYKRCRVYESHVYPHGDIFHIKNRDHRKKFGPERPVNGGFTTNSPLYSLAEEEVRKQDDRLRSNSLEGVYYATDMLAADEADRRARGLPAVSPIHPLAGDQLSKTTCAIQGIHSPYCYESDHKEGAPFLLHTEDFQLCSVNLLHQGRKIWICVFPDASNELEDKLRQVKPGGMSLLSCSQFIRHACIYISTTELDKWGIPYTIVDQRAGEIVVTLPSTYHQGFSLGYTKAEAVNYADKRWDPGNTRNPCGRSCPKFAITQDDLCIERNNENWESDQALAAEMQQAVTIQESITQCLASQGDVFQRLFASSKSNLDGIQKVRVLELVLQCAWPEMPTNFIPERSASNITKQLQNIRAQANFNAAQERVMLALLAKAHRQLVQEIEAERVGVRKAKNRRHRNNKKETHQERSFAVGGRTKAAKTLASDTMMEGSNMAPRVFQECLKDGRRLLTIAEQLEFGILISFPVRDVQPQDFHLSLTNAPSCLFLEQPINSSSCIGEVMPR</sequence>
<reference evidence="1" key="2">
    <citation type="submission" date="2021-10" db="EMBL/GenBank/DDBJ databases">
        <authorList>
            <person name="Piombo E."/>
        </authorList>
    </citation>
    <scope>NUCLEOTIDE SEQUENCE</scope>
</reference>
<gene>
    <name evidence="1" type="ORF">CRV2_00018129</name>
</gene>
<proteinExistence type="predicted"/>
<name>A0ACA9UFJ5_BIOOC</name>
<keyword evidence="2" id="KW-1185">Reference proteome</keyword>
<protein>
    <submittedName>
        <fullName evidence="1">Uncharacterized protein</fullName>
    </submittedName>
</protein>
<organism evidence="1 2">
    <name type="scientific">Clonostachys rosea f. rosea IK726</name>
    <dbReference type="NCBI Taxonomy" id="1349383"/>
    <lineage>
        <taxon>Eukaryota</taxon>
        <taxon>Fungi</taxon>
        <taxon>Dikarya</taxon>
        <taxon>Ascomycota</taxon>
        <taxon>Pezizomycotina</taxon>
        <taxon>Sordariomycetes</taxon>
        <taxon>Hypocreomycetidae</taxon>
        <taxon>Hypocreales</taxon>
        <taxon>Bionectriaceae</taxon>
        <taxon>Clonostachys</taxon>
    </lineage>
</organism>
<dbReference type="EMBL" id="CADEHS020000461">
    <property type="protein sequence ID" value="CAG9952025.1"/>
    <property type="molecule type" value="Genomic_DNA"/>
</dbReference>
<comment type="caution">
    <text evidence="1">The sequence shown here is derived from an EMBL/GenBank/DDBJ whole genome shotgun (WGS) entry which is preliminary data.</text>
</comment>
<accession>A0ACA9UFJ5</accession>
<reference evidence="1" key="1">
    <citation type="submission" date="2020-04" db="EMBL/GenBank/DDBJ databases">
        <authorList>
            <person name="Broberg M."/>
        </authorList>
    </citation>
    <scope>NUCLEOTIDE SEQUENCE</scope>
</reference>
<dbReference type="Proteomes" id="UP000836387">
    <property type="component" value="Unassembled WGS sequence"/>
</dbReference>
<evidence type="ECO:0000313" key="1">
    <source>
        <dbReference type="EMBL" id="CAG9952025.1"/>
    </source>
</evidence>
<evidence type="ECO:0000313" key="2">
    <source>
        <dbReference type="Proteomes" id="UP000836387"/>
    </source>
</evidence>